<protein>
    <submittedName>
        <fullName evidence="1">Uncharacterized protein</fullName>
    </submittedName>
</protein>
<organism evidence="1 2">
    <name type="scientific">Babesia bigemina</name>
    <dbReference type="NCBI Taxonomy" id="5866"/>
    <lineage>
        <taxon>Eukaryota</taxon>
        <taxon>Sar</taxon>
        <taxon>Alveolata</taxon>
        <taxon>Apicomplexa</taxon>
        <taxon>Aconoidasida</taxon>
        <taxon>Piroplasmida</taxon>
        <taxon>Babesiidae</taxon>
        <taxon>Babesia</taxon>
    </lineage>
</organism>
<gene>
    <name evidence="1" type="ORF">BBBOND_0106870</name>
</gene>
<evidence type="ECO:0000313" key="1">
    <source>
        <dbReference type="EMBL" id="CDR94378.1"/>
    </source>
</evidence>
<dbReference type="OrthoDB" id="359938at2759"/>
<name>A0A061D171_BABBI</name>
<dbReference type="KEGG" id="bbig:BBBOND_0106870"/>
<dbReference type="RefSeq" id="XP_012766564.1">
    <property type="nucleotide sequence ID" value="XM_012911110.1"/>
</dbReference>
<dbReference type="GeneID" id="24562919"/>
<dbReference type="VEuPathDB" id="PiroplasmaDB:BBBOND_0106870"/>
<proteinExistence type="predicted"/>
<dbReference type="AlphaFoldDB" id="A0A061D171"/>
<accession>A0A061D171</accession>
<dbReference type="Proteomes" id="UP000033188">
    <property type="component" value="Chromosome 1"/>
</dbReference>
<keyword evidence="2" id="KW-1185">Reference proteome</keyword>
<evidence type="ECO:0000313" key="2">
    <source>
        <dbReference type="Proteomes" id="UP000033188"/>
    </source>
</evidence>
<dbReference type="OMA" id="ECYDQCA"/>
<sequence>MGALDFVNRITALFGGSSQKTPEEFKDLPKYERLVEEERKAKEENVEYNLSEAGNRALRFATAYGECYDQCAGLALREELKAASLDSLIPSNVVPVASKDALTFKKNPGEAAVSELVGEILGEDMTERPKATVEHIVRQHLNDDIRRAVRAHELQCEVKCAQKFMDILR</sequence>
<reference evidence="2" key="1">
    <citation type="journal article" date="2014" name="Nucleic Acids Res.">
        <title>The evolutionary dynamics of variant antigen genes in Babesia reveal a history of genomic innovation underlying host-parasite interaction.</title>
        <authorList>
            <person name="Jackson A.P."/>
            <person name="Otto T.D."/>
            <person name="Darby A."/>
            <person name="Ramaprasad A."/>
            <person name="Xia D."/>
            <person name="Echaide I.E."/>
            <person name="Farber M."/>
            <person name="Gahlot S."/>
            <person name="Gamble J."/>
            <person name="Gupta D."/>
            <person name="Gupta Y."/>
            <person name="Jackson L."/>
            <person name="Malandrin L."/>
            <person name="Malas T.B."/>
            <person name="Moussa E."/>
            <person name="Nair M."/>
            <person name="Reid A.J."/>
            <person name="Sanders M."/>
            <person name="Sharma J."/>
            <person name="Tracey A."/>
            <person name="Quail M.A."/>
            <person name="Weir W."/>
            <person name="Wastling J.M."/>
            <person name="Hall N."/>
            <person name="Willadsen P."/>
            <person name="Lingelbach K."/>
            <person name="Shiels B."/>
            <person name="Tait A."/>
            <person name="Berriman M."/>
            <person name="Allred D.R."/>
            <person name="Pain A."/>
        </authorList>
    </citation>
    <scope>NUCLEOTIDE SEQUENCE [LARGE SCALE GENOMIC DNA]</scope>
    <source>
        <strain evidence="2">Bond</strain>
    </source>
</reference>
<dbReference type="EMBL" id="LK391707">
    <property type="protein sequence ID" value="CDR94378.1"/>
    <property type="molecule type" value="Genomic_DNA"/>
</dbReference>